<proteinExistence type="predicted"/>
<feature type="region of interest" description="Disordered" evidence="1">
    <location>
        <begin position="1"/>
        <end position="33"/>
    </location>
</feature>
<evidence type="ECO:0000313" key="2">
    <source>
        <dbReference type="EMBL" id="CAD8895856.1"/>
    </source>
</evidence>
<gene>
    <name evidence="2" type="ORF">CHYS00102_LOCUS23070</name>
</gene>
<protein>
    <submittedName>
        <fullName evidence="2">Uncharacterized protein</fullName>
    </submittedName>
</protein>
<feature type="compositionally biased region" description="Gly residues" evidence="1">
    <location>
        <begin position="1"/>
        <end position="10"/>
    </location>
</feature>
<accession>A0A7S1FXL9</accession>
<organism evidence="2">
    <name type="scientific">Corethron hystrix</name>
    <dbReference type="NCBI Taxonomy" id="216773"/>
    <lineage>
        <taxon>Eukaryota</taxon>
        <taxon>Sar</taxon>
        <taxon>Stramenopiles</taxon>
        <taxon>Ochrophyta</taxon>
        <taxon>Bacillariophyta</taxon>
        <taxon>Coscinodiscophyceae</taxon>
        <taxon>Corethrophycidae</taxon>
        <taxon>Corethrales</taxon>
        <taxon>Corethraceae</taxon>
        <taxon>Corethron</taxon>
    </lineage>
</organism>
<feature type="compositionally biased region" description="Basic and acidic residues" evidence="1">
    <location>
        <begin position="18"/>
        <end position="28"/>
    </location>
</feature>
<evidence type="ECO:0000256" key="1">
    <source>
        <dbReference type="SAM" id="MobiDB-lite"/>
    </source>
</evidence>
<dbReference type="AlphaFoldDB" id="A0A7S1FXL9"/>
<name>A0A7S1FXL9_9STRA</name>
<reference evidence="2" key="1">
    <citation type="submission" date="2021-01" db="EMBL/GenBank/DDBJ databases">
        <authorList>
            <person name="Corre E."/>
            <person name="Pelletier E."/>
            <person name="Niang G."/>
            <person name="Scheremetjew M."/>
            <person name="Finn R."/>
            <person name="Kale V."/>
            <person name="Holt S."/>
            <person name="Cochrane G."/>
            <person name="Meng A."/>
            <person name="Brown T."/>
            <person name="Cohen L."/>
        </authorList>
    </citation>
    <scope>NUCLEOTIDE SEQUENCE</scope>
    <source>
        <strain evidence="2">308</strain>
    </source>
</reference>
<dbReference type="EMBL" id="HBFR01031815">
    <property type="protein sequence ID" value="CAD8895856.1"/>
    <property type="molecule type" value="Transcribed_RNA"/>
</dbReference>
<sequence>MEGGLFGTGDAGAAARIDGTEPETRNKWAEAAGPKARAEAAARLARRPERVAGFARRCAGEEDGEKDAVDGALRAVAWLLLCRNRDFVGVGKGAGDREKMAYALADGLRTEYGEDAVARAGLALDALSLNVGVPRDMGMEAARALRSHLRILSAAIRDDL</sequence>